<feature type="non-terminal residue" evidence="2">
    <location>
        <position position="350"/>
    </location>
</feature>
<reference evidence="2" key="1">
    <citation type="journal article" date="2014" name="Front. Microbiol.">
        <title>High frequency of phylogenetically diverse reductive dehalogenase-homologous genes in deep subseafloor sedimentary metagenomes.</title>
        <authorList>
            <person name="Kawai M."/>
            <person name="Futagami T."/>
            <person name="Toyoda A."/>
            <person name="Takaki Y."/>
            <person name="Nishi S."/>
            <person name="Hori S."/>
            <person name="Arai W."/>
            <person name="Tsubouchi T."/>
            <person name="Morono Y."/>
            <person name="Uchiyama I."/>
            <person name="Ito T."/>
            <person name="Fujiyama A."/>
            <person name="Inagaki F."/>
            <person name="Takami H."/>
        </authorList>
    </citation>
    <scope>NUCLEOTIDE SEQUENCE</scope>
    <source>
        <strain evidence="2">Expedition CK06-06</strain>
    </source>
</reference>
<sequence>MVITIKQVTAHKCKVQGRQQEHPVWKVLSYWEQGTESVKSILNMQGGHGGRFPVGLYPFVYKKLVNEGHKVVFKSLSYPKINHKLISKLPGVHYEDYQRKMLAKVGINSRGILVGPTGMGKTIVMGGIINKLNVPETVIITPTKDIFNQTHNRFTQWFPDYTIGKIGDGNYIQGKITIALYQSLKKVKLKGIKLVIVDECHRMNNSIDKILTNLKDTHYRYGLTATPQIQEDFAKWAVMIGNIGPIIHETTDLEAIKRVTDVKVHLLRYICTRPLGGSYQEVLRGDVLFNTERCSKMLKAAKQLSLNKGGNCLILLDEVEHGNIMIDVAEDMGLKPMFAHGKNRNGQNDF</sequence>
<evidence type="ECO:0000259" key="1">
    <source>
        <dbReference type="PROSITE" id="PS51192"/>
    </source>
</evidence>
<dbReference type="GO" id="GO:0016787">
    <property type="term" value="F:hydrolase activity"/>
    <property type="evidence" value="ECO:0007669"/>
    <property type="project" value="InterPro"/>
</dbReference>
<dbReference type="GO" id="GO:0005829">
    <property type="term" value="C:cytosol"/>
    <property type="evidence" value="ECO:0007669"/>
    <property type="project" value="TreeGrafter"/>
</dbReference>
<gene>
    <name evidence="2" type="ORF">S01H1_11748</name>
</gene>
<dbReference type="EMBL" id="BARS01006000">
    <property type="protein sequence ID" value="GAF81847.1"/>
    <property type="molecule type" value="Genomic_DNA"/>
</dbReference>
<dbReference type="Pfam" id="PF04851">
    <property type="entry name" value="ResIII"/>
    <property type="match status" value="1"/>
</dbReference>
<dbReference type="InterPro" id="IPR014001">
    <property type="entry name" value="Helicase_ATP-bd"/>
</dbReference>
<dbReference type="PROSITE" id="PS51192">
    <property type="entry name" value="HELICASE_ATP_BIND_1"/>
    <property type="match status" value="1"/>
</dbReference>
<dbReference type="InterPro" id="IPR006935">
    <property type="entry name" value="Helicase/UvrB_N"/>
</dbReference>
<feature type="domain" description="Helicase ATP-binding" evidence="1">
    <location>
        <begin position="102"/>
        <end position="245"/>
    </location>
</feature>
<dbReference type="Gene3D" id="3.40.50.300">
    <property type="entry name" value="P-loop containing nucleotide triphosphate hydrolases"/>
    <property type="match status" value="1"/>
</dbReference>
<dbReference type="InterPro" id="IPR050742">
    <property type="entry name" value="Helicase_Restrict-Modif_Enz"/>
</dbReference>
<dbReference type="InterPro" id="IPR003593">
    <property type="entry name" value="AAA+_ATPase"/>
</dbReference>
<comment type="caution">
    <text evidence="2">The sequence shown here is derived from an EMBL/GenBank/DDBJ whole genome shotgun (WGS) entry which is preliminary data.</text>
</comment>
<dbReference type="GO" id="GO:0003677">
    <property type="term" value="F:DNA binding"/>
    <property type="evidence" value="ECO:0007669"/>
    <property type="project" value="InterPro"/>
</dbReference>
<dbReference type="PANTHER" id="PTHR47396:SF1">
    <property type="entry name" value="ATP-DEPENDENT HELICASE IRC3-RELATED"/>
    <property type="match status" value="1"/>
</dbReference>
<protein>
    <recommendedName>
        <fullName evidence="1">Helicase ATP-binding domain-containing protein</fullName>
    </recommendedName>
</protein>
<dbReference type="SMART" id="SM00382">
    <property type="entry name" value="AAA"/>
    <property type="match status" value="1"/>
</dbReference>
<proteinExistence type="predicted"/>
<dbReference type="SMART" id="SM00487">
    <property type="entry name" value="DEXDc"/>
    <property type="match status" value="1"/>
</dbReference>
<dbReference type="InterPro" id="IPR027417">
    <property type="entry name" value="P-loop_NTPase"/>
</dbReference>
<dbReference type="PANTHER" id="PTHR47396">
    <property type="entry name" value="TYPE I RESTRICTION ENZYME ECOKI R PROTEIN"/>
    <property type="match status" value="1"/>
</dbReference>
<accession>X0T0Z1</accession>
<dbReference type="GO" id="GO:0005524">
    <property type="term" value="F:ATP binding"/>
    <property type="evidence" value="ECO:0007669"/>
    <property type="project" value="InterPro"/>
</dbReference>
<evidence type="ECO:0000313" key="2">
    <source>
        <dbReference type="EMBL" id="GAF81847.1"/>
    </source>
</evidence>
<dbReference type="AlphaFoldDB" id="X0T0Z1"/>
<organism evidence="2">
    <name type="scientific">marine sediment metagenome</name>
    <dbReference type="NCBI Taxonomy" id="412755"/>
    <lineage>
        <taxon>unclassified sequences</taxon>
        <taxon>metagenomes</taxon>
        <taxon>ecological metagenomes</taxon>
    </lineage>
</organism>
<name>X0T0Z1_9ZZZZ</name>
<dbReference type="SUPFAM" id="SSF52540">
    <property type="entry name" value="P-loop containing nucleoside triphosphate hydrolases"/>
    <property type="match status" value="1"/>
</dbReference>